<keyword evidence="7 8" id="KW-0472">Membrane</keyword>
<proteinExistence type="inferred from homology"/>
<comment type="similarity">
    <text evidence="2">Belongs to the major facilitator superfamily. EmrB family.</text>
</comment>
<feature type="transmembrane region" description="Helical" evidence="8">
    <location>
        <begin position="12"/>
        <end position="38"/>
    </location>
</feature>
<evidence type="ECO:0000256" key="6">
    <source>
        <dbReference type="ARBA" id="ARBA00022989"/>
    </source>
</evidence>
<sequence length="508" mass="54871">MTEAEKPPVQWLIVFAVVLTAVLEVLDTTIVNVALPHIKAAFGITSDQTVWIVTSYIVASIAVMPLTGLLSRKFGRRRLIITAIVGFAFFSALGGMAQNFEMLVFFRLGQGFFGAFLIPLSQAILFTSFPREKRGQAMAIFGLGVIVAPVLGPTIGAILTEHFSWRAVFYVNMPIAFIALLMVSGELEKEDTHHVDIDWVGLLLMVTAIGALQMTLDLGESHDWFDSHLIQVTAITSALTGIIFFVRGIGRKLNIIDFSLLKDRSFAAGNVTIVGFGVSMFGAIAILPLFVQGLLDYPVLESGQLFIPRGIAAGFSMVVTGSFLVNRFDPRMLLAVGLILTGSGNIMLTHMNLDVSFWQLAWPGIVSGLGMGLFFVPMSTLAFQNISTEKQDEASGIYSVMRSLGSSVGIAIIGWQLARRTNLHYAILTEQITPFNPAVAAYLAPLGLSPTSGQGATVLANEVLAQASMLAFQDAFLLSGLAAFAMLPMVFFIQKPQKADVKMPASVH</sequence>
<name>A0A1I4APW6_9GAMM</name>
<keyword evidence="11" id="KW-1185">Reference proteome</keyword>
<dbReference type="Pfam" id="PF07690">
    <property type="entry name" value="MFS_1"/>
    <property type="match status" value="1"/>
</dbReference>
<feature type="transmembrane region" description="Helical" evidence="8">
    <location>
        <begin position="475"/>
        <end position="493"/>
    </location>
</feature>
<evidence type="ECO:0000256" key="4">
    <source>
        <dbReference type="ARBA" id="ARBA00022475"/>
    </source>
</evidence>
<dbReference type="Gene3D" id="1.20.1720.10">
    <property type="entry name" value="Multidrug resistance protein D"/>
    <property type="match status" value="1"/>
</dbReference>
<feature type="transmembrane region" description="Helical" evidence="8">
    <location>
        <begin position="395"/>
        <end position="418"/>
    </location>
</feature>
<evidence type="ECO:0000313" key="11">
    <source>
        <dbReference type="Proteomes" id="UP000198924"/>
    </source>
</evidence>
<dbReference type="InterPro" id="IPR020846">
    <property type="entry name" value="MFS_dom"/>
</dbReference>
<evidence type="ECO:0000256" key="1">
    <source>
        <dbReference type="ARBA" id="ARBA00004651"/>
    </source>
</evidence>
<feature type="transmembrane region" description="Helical" evidence="8">
    <location>
        <begin position="165"/>
        <end position="185"/>
    </location>
</feature>
<dbReference type="AlphaFoldDB" id="A0A1I4APW6"/>
<gene>
    <name evidence="10" type="ORF">SAMN04488079_11557</name>
</gene>
<feature type="transmembrane region" description="Helical" evidence="8">
    <location>
        <begin position="267"/>
        <end position="291"/>
    </location>
</feature>
<dbReference type="SUPFAM" id="SSF103473">
    <property type="entry name" value="MFS general substrate transporter"/>
    <property type="match status" value="1"/>
</dbReference>
<dbReference type="PANTHER" id="PTHR42718:SF9">
    <property type="entry name" value="MAJOR FACILITATOR SUPERFAMILY MULTIDRUG TRANSPORTER MFSC"/>
    <property type="match status" value="1"/>
</dbReference>
<dbReference type="GO" id="GO:0022857">
    <property type="term" value="F:transmembrane transporter activity"/>
    <property type="evidence" value="ECO:0007669"/>
    <property type="project" value="InterPro"/>
</dbReference>
<dbReference type="OrthoDB" id="9812221at2"/>
<feature type="transmembrane region" description="Helical" evidence="8">
    <location>
        <begin position="50"/>
        <end position="70"/>
    </location>
</feature>
<dbReference type="InterPro" id="IPR036259">
    <property type="entry name" value="MFS_trans_sf"/>
</dbReference>
<dbReference type="RefSeq" id="WP_091715075.1">
    <property type="nucleotide sequence ID" value="NZ_FOSH01000015.1"/>
</dbReference>
<dbReference type="Proteomes" id="UP000198924">
    <property type="component" value="Unassembled WGS sequence"/>
</dbReference>
<dbReference type="InterPro" id="IPR011701">
    <property type="entry name" value="MFS"/>
</dbReference>
<feature type="domain" description="Major facilitator superfamily (MFS) profile" evidence="9">
    <location>
        <begin position="13"/>
        <end position="498"/>
    </location>
</feature>
<dbReference type="InterPro" id="IPR004638">
    <property type="entry name" value="EmrB-like"/>
</dbReference>
<keyword evidence="6 8" id="KW-1133">Transmembrane helix</keyword>
<feature type="transmembrane region" description="Helical" evidence="8">
    <location>
        <begin position="138"/>
        <end position="159"/>
    </location>
</feature>
<dbReference type="GO" id="GO:0005886">
    <property type="term" value="C:plasma membrane"/>
    <property type="evidence" value="ECO:0007669"/>
    <property type="project" value="UniProtKB-SubCell"/>
</dbReference>
<dbReference type="CDD" id="cd17503">
    <property type="entry name" value="MFS_LmrB_MDR_like"/>
    <property type="match status" value="1"/>
</dbReference>
<feature type="transmembrane region" description="Helical" evidence="8">
    <location>
        <begin position="360"/>
        <end position="383"/>
    </location>
</feature>
<evidence type="ECO:0000256" key="7">
    <source>
        <dbReference type="ARBA" id="ARBA00023136"/>
    </source>
</evidence>
<feature type="transmembrane region" description="Helical" evidence="8">
    <location>
        <begin position="306"/>
        <end position="325"/>
    </location>
</feature>
<dbReference type="NCBIfam" id="TIGR00711">
    <property type="entry name" value="efflux_EmrB"/>
    <property type="match status" value="1"/>
</dbReference>
<evidence type="ECO:0000259" key="9">
    <source>
        <dbReference type="PROSITE" id="PS50850"/>
    </source>
</evidence>
<dbReference type="PRINTS" id="PR01036">
    <property type="entry name" value="TCRTETB"/>
</dbReference>
<keyword evidence="3" id="KW-0813">Transport</keyword>
<dbReference type="Gene3D" id="1.20.1250.20">
    <property type="entry name" value="MFS general substrate transporter like domains"/>
    <property type="match status" value="1"/>
</dbReference>
<reference evidence="11" key="1">
    <citation type="submission" date="2016-10" db="EMBL/GenBank/DDBJ databases">
        <authorList>
            <person name="Varghese N."/>
            <person name="Submissions S."/>
        </authorList>
    </citation>
    <scope>NUCLEOTIDE SEQUENCE [LARGE SCALE GENOMIC DNA]</scope>
    <source>
        <strain evidence="11">DSM 11578</strain>
    </source>
</reference>
<keyword evidence="5 8" id="KW-0812">Transmembrane</keyword>
<dbReference type="STRING" id="45496.SAMN04488079_11557"/>
<evidence type="ECO:0000256" key="2">
    <source>
        <dbReference type="ARBA" id="ARBA00008537"/>
    </source>
</evidence>
<dbReference type="EMBL" id="FOSH01000015">
    <property type="protein sequence ID" value="SFK58568.1"/>
    <property type="molecule type" value="Genomic_DNA"/>
</dbReference>
<feature type="transmembrane region" description="Helical" evidence="8">
    <location>
        <begin position="79"/>
        <end position="98"/>
    </location>
</feature>
<dbReference type="PROSITE" id="PS50850">
    <property type="entry name" value="MFS"/>
    <property type="match status" value="1"/>
</dbReference>
<feature type="transmembrane region" description="Helical" evidence="8">
    <location>
        <begin position="228"/>
        <end position="246"/>
    </location>
</feature>
<evidence type="ECO:0000256" key="3">
    <source>
        <dbReference type="ARBA" id="ARBA00022448"/>
    </source>
</evidence>
<keyword evidence="4" id="KW-1003">Cell membrane</keyword>
<feature type="transmembrane region" description="Helical" evidence="8">
    <location>
        <begin position="332"/>
        <end position="348"/>
    </location>
</feature>
<evidence type="ECO:0000256" key="8">
    <source>
        <dbReference type="SAM" id="Phobius"/>
    </source>
</evidence>
<comment type="subcellular location">
    <subcellularLocation>
        <location evidence="1">Cell membrane</location>
        <topology evidence="1">Multi-pass membrane protein</topology>
    </subcellularLocation>
</comment>
<evidence type="ECO:0000256" key="5">
    <source>
        <dbReference type="ARBA" id="ARBA00022692"/>
    </source>
</evidence>
<evidence type="ECO:0000313" key="10">
    <source>
        <dbReference type="EMBL" id="SFK58568.1"/>
    </source>
</evidence>
<feature type="transmembrane region" description="Helical" evidence="8">
    <location>
        <begin position="197"/>
        <end position="216"/>
    </location>
</feature>
<feature type="transmembrane region" description="Helical" evidence="8">
    <location>
        <begin position="104"/>
        <end position="126"/>
    </location>
</feature>
<accession>A0A1I4APW6</accession>
<protein>
    <submittedName>
        <fullName evidence="10">MFS transporter, DHA2 family, multidrug resistance protein</fullName>
    </submittedName>
</protein>
<dbReference type="PANTHER" id="PTHR42718">
    <property type="entry name" value="MAJOR FACILITATOR SUPERFAMILY MULTIDRUG TRANSPORTER MFSC"/>
    <property type="match status" value="1"/>
</dbReference>
<organism evidence="10 11">
    <name type="scientific">Methylophaga sulfidovorans</name>
    <dbReference type="NCBI Taxonomy" id="45496"/>
    <lineage>
        <taxon>Bacteria</taxon>
        <taxon>Pseudomonadati</taxon>
        <taxon>Pseudomonadota</taxon>
        <taxon>Gammaproteobacteria</taxon>
        <taxon>Thiotrichales</taxon>
        <taxon>Piscirickettsiaceae</taxon>
        <taxon>Methylophaga</taxon>
    </lineage>
</organism>